<evidence type="ECO:0008006" key="3">
    <source>
        <dbReference type="Google" id="ProtNLM"/>
    </source>
</evidence>
<dbReference type="Proteomes" id="UP000774699">
    <property type="component" value="Unassembled WGS sequence"/>
</dbReference>
<protein>
    <recommendedName>
        <fullName evidence="3">Class I SAM-dependent methyltransferase</fullName>
    </recommendedName>
</protein>
<organism evidence="1 2">
    <name type="scientific">Candidatus Iainarchaeum sp</name>
    <dbReference type="NCBI Taxonomy" id="3101447"/>
    <lineage>
        <taxon>Archaea</taxon>
        <taxon>Candidatus Iainarchaeota</taxon>
        <taxon>Candidatus Iainarchaeia</taxon>
        <taxon>Candidatus Iainarchaeales</taxon>
        <taxon>Candidatus Iainarchaeaceae</taxon>
        <taxon>Candidatus Iainarchaeum</taxon>
    </lineage>
</organism>
<dbReference type="AlphaFoldDB" id="A0A8T4C5S3"/>
<name>A0A8T4C5S3_9ARCH</name>
<dbReference type="SUPFAM" id="SSF53335">
    <property type="entry name" value="S-adenosyl-L-methionine-dependent methyltransferases"/>
    <property type="match status" value="1"/>
</dbReference>
<sequence length="170" mass="19721">MILVVSMHYHLCCGPQKILPGWINVDREKFGQEVVADINKPWSFSKPGSAEYILIEDGLEHVESLEHFLESASRILKVGGTLEIQVPHFKNPSAYRFTHRHFFSHSMFTIFLEPHDRVQDLRVTKIHLLVDKRFPLSLLDIFANAFPAIWERFFYVSGIRVWLTKTGNNA</sequence>
<dbReference type="InterPro" id="IPR029063">
    <property type="entry name" value="SAM-dependent_MTases_sf"/>
</dbReference>
<dbReference type="EMBL" id="VGJJ01000001">
    <property type="protein sequence ID" value="MBM3281761.1"/>
    <property type="molecule type" value="Genomic_DNA"/>
</dbReference>
<comment type="caution">
    <text evidence="1">The sequence shown here is derived from an EMBL/GenBank/DDBJ whole genome shotgun (WGS) entry which is preliminary data.</text>
</comment>
<evidence type="ECO:0000313" key="2">
    <source>
        <dbReference type="Proteomes" id="UP000774699"/>
    </source>
</evidence>
<proteinExistence type="predicted"/>
<accession>A0A8T4C5S3</accession>
<dbReference type="Gene3D" id="3.40.50.150">
    <property type="entry name" value="Vaccinia Virus protein VP39"/>
    <property type="match status" value="1"/>
</dbReference>
<reference evidence="1" key="1">
    <citation type="submission" date="2019-03" db="EMBL/GenBank/DDBJ databases">
        <title>Lake Tanganyika Metagenome-Assembled Genomes (MAGs).</title>
        <authorList>
            <person name="Tran P."/>
        </authorList>
    </citation>
    <scope>NUCLEOTIDE SEQUENCE</scope>
    <source>
        <strain evidence="1">M_DeepCast_50m_m2_156</strain>
    </source>
</reference>
<gene>
    <name evidence="1" type="ORF">FJY86_00245</name>
</gene>
<evidence type="ECO:0000313" key="1">
    <source>
        <dbReference type="EMBL" id="MBM3281761.1"/>
    </source>
</evidence>